<dbReference type="Gene3D" id="3.40.50.1240">
    <property type="entry name" value="Phosphoglycerate mutase-like"/>
    <property type="match status" value="1"/>
</dbReference>
<dbReference type="PROSITE" id="PS00175">
    <property type="entry name" value="PG_MUTASE"/>
    <property type="match status" value="1"/>
</dbReference>
<accession>A0ABS4KGV6</accession>
<comment type="caution">
    <text evidence="2">The sequence shown here is derived from an EMBL/GenBank/DDBJ whole genome shotgun (WGS) entry which is preliminary data.</text>
</comment>
<proteinExistence type="predicted"/>
<organism evidence="2 3">
    <name type="scientific">Acetoanaerobium pronyense</name>
    <dbReference type="NCBI Taxonomy" id="1482736"/>
    <lineage>
        <taxon>Bacteria</taxon>
        <taxon>Bacillati</taxon>
        <taxon>Bacillota</taxon>
        <taxon>Clostridia</taxon>
        <taxon>Peptostreptococcales</taxon>
        <taxon>Filifactoraceae</taxon>
        <taxon>Acetoanaerobium</taxon>
    </lineage>
</organism>
<keyword evidence="1 2" id="KW-0378">Hydrolase</keyword>
<dbReference type="PANTHER" id="PTHR46517:SF1">
    <property type="entry name" value="FRUCTOSE-2,6-BISPHOSPHATASE TIGAR"/>
    <property type="match status" value="1"/>
</dbReference>
<sequence>MVIYLIRHGETVDNSEKKFCGHTDSALSDIGKSQIKKLSDRLKDYRFDKVYSSPLQRALITAKEITGNVIIDEGFKEINFGDFEGKTLNEIKTSSVLEYEKFICQDSNYRFPNGESTFGFSARIQKTLEDIISSSSEDDNIALVSHSGVIREIISYLISKDDSLKWSFQIDNCSITKITYKENFATINYLNLTEHLR</sequence>
<evidence type="ECO:0000313" key="2">
    <source>
        <dbReference type="EMBL" id="MBP2026990.1"/>
    </source>
</evidence>
<dbReference type="InterPro" id="IPR001345">
    <property type="entry name" value="PG/BPGM_mutase_AS"/>
</dbReference>
<reference evidence="2 3" key="1">
    <citation type="submission" date="2021-03" db="EMBL/GenBank/DDBJ databases">
        <title>Genomic Encyclopedia of Type Strains, Phase IV (KMG-IV): sequencing the most valuable type-strain genomes for metagenomic binning, comparative biology and taxonomic classification.</title>
        <authorList>
            <person name="Goeker M."/>
        </authorList>
    </citation>
    <scope>NUCLEOTIDE SEQUENCE [LARGE SCALE GENOMIC DNA]</scope>
    <source>
        <strain evidence="2 3">DSM 27512</strain>
    </source>
</reference>
<dbReference type="SUPFAM" id="SSF53254">
    <property type="entry name" value="Phosphoglycerate mutase-like"/>
    <property type="match status" value="1"/>
</dbReference>
<dbReference type="InterPro" id="IPR013078">
    <property type="entry name" value="His_Pase_superF_clade-1"/>
</dbReference>
<dbReference type="InterPro" id="IPR029033">
    <property type="entry name" value="His_PPase_superfam"/>
</dbReference>
<evidence type="ECO:0000256" key="1">
    <source>
        <dbReference type="ARBA" id="ARBA00022801"/>
    </source>
</evidence>
<protein>
    <submittedName>
        <fullName evidence="2">Alpha-ribazole phosphatase</fullName>
        <ecNumber evidence="2">3.1.3.73</ecNumber>
    </submittedName>
</protein>
<dbReference type="Proteomes" id="UP001314903">
    <property type="component" value="Unassembled WGS sequence"/>
</dbReference>
<dbReference type="Pfam" id="PF00300">
    <property type="entry name" value="His_Phos_1"/>
    <property type="match status" value="1"/>
</dbReference>
<gene>
    <name evidence="2" type="ORF">J2Z35_000782</name>
</gene>
<dbReference type="SMART" id="SM00855">
    <property type="entry name" value="PGAM"/>
    <property type="match status" value="1"/>
</dbReference>
<dbReference type="CDD" id="cd07067">
    <property type="entry name" value="HP_PGM_like"/>
    <property type="match status" value="1"/>
</dbReference>
<name>A0ABS4KGV6_9FIRM</name>
<dbReference type="GO" id="GO:0043755">
    <property type="term" value="F:alpha-ribazole phosphatase activity"/>
    <property type="evidence" value="ECO:0007669"/>
    <property type="project" value="UniProtKB-EC"/>
</dbReference>
<dbReference type="PIRSF" id="PIRSF000709">
    <property type="entry name" value="6PFK_2-Ptase"/>
    <property type="match status" value="1"/>
</dbReference>
<dbReference type="InterPro" id="IPR051695">
    <property type="entry name" value="Phosphoglycerate_Mutase"/>
</dbReference>
<evidence type="ECO:0000313" key="3">
    <source>
        <dbReference type="Proteomes" id="UP001314903"/>
    </source>
</evidence>
<keyword evidence="3" id="KW-1185">Reference proteome</keyword>
<dbReference type="RefSeq" id="WP_209659583.1">
    <property type="nucleotide sequence ID" value="NZ_JAGGLI010000006.1"/>
</dbReference>
<dbReference type="EMBL" id="JAGGLI010000006">
    <property type="protein sequence ID" value="MBP2026990.1"/>
    <property type="molecule type" value="Genomic_DNA"/>
</dbReference>
<dbReference type="EC" id="3.1.3.73" evidence="2"/>
<dbReference type="PANTHER" id="PTHR46517">
    <property type="entry name" value="FRUCTOSE-2,6-BISPHOSPHATASE TIGAR"/>
    <property type="match status" value="1"/>
</dbReference>